<feature type="domain" description="PDZ" evidence="16">
    <location>
        <begin position="502"/>
        <end position="574"/>
    </location>
</feature>
<evidence type="ECO:0000256" key="14">
    <source>
        <dbReference type="SAM" id="MobiDB-lite"/>
    </source>
</evidence>
<evidence type="ECO:0000256" key="3">
    <source>
        <dbReference type="ARBA" id="ARBA00022448"/>
    </source>
</evidence>
<comment type="pathway">
    <text evidence="2">One-carbon metabolism; methylamine degradation.</text>
</comment>
<dbReference type="GO" id="GO:0009055">
    <property type="term" value="F:electron transfer activity"/>
    <property type="evidence" value="ECO:0007669"/>
    <property type="project" value="InterPro"/>
</dbReference>
<comment type="subcellular location">
    <subcellularLocation>
        <location evidence="1">Periplasm</location>
    </subcellularLocation>
</comment>
<feature type="compositionally biased region" description="Basic and acidic residues" evidence="14">
    <location>
        <begin position="432"/>
        <end position="484"/>
    </location>
</feature>
<evidence type="ECO:0000256" key="5">
    <source>
        <dbReference type="ARBA" id="ARBA00022723"/>
    </source>
</evidence>
<reference evidence="18 19" key="1">
    <citation type="submission" date="2019-02" db="EMBL/GenBank/DDBJ databases">
        <title>Deep-cultivation of Planctomycetes and their phenomic and genomic characterization uncovers novel biology.</title>
        <authorList>
            <person name="Wiegand S."/>
            <person name="Jogler M."/>
            <person name="Boedeker C."/>
            <person name="Pinto D."/>
            <person name="Vollmers J."/>
            <person name="Rivas-Marin E."/>
            <person name="Kohn T."/>
            <person name="Peeters S.H."/>
            <person name="Heuer A."/>
            <person name="Rast P."/>
            <person name="Oberbeckmann S."/>
            <person name="Bunk B."/>
            <person name="Jeske O."/>
            <person name="Meyerdierks A."/>
            <person name="Storesund J.E."/>
            <person name="Kallscheuer N."/>
            <person name="Luecker S."/>
            <person name="Lage O.M."/>
            <person name="Pohl T."/>
            <person name="Merkel B.J."/>
            <person name="Hornburger P."/>
            <person name="Mueller R.-W."/>
            <person name="Bruemmer F."/>
            <person name="Labrenz M."/>
            <person name="Spormann A.M."/>
            <person name="Op den Camp H."/>
            <person name="Overmann J."/>
            <person name="Amann R."/>
            <person name="Jetten M.S.M."/>
            <person name="Mascher T."/>
            <person name="Medema M.H."/>
            <person name="Devos D.P."/>
            <person name="Kaster A.-K."/>
            <person name="Ovreas L."/>
            <person name="Rohde M."/>
            <person name="Galperin M.Y."/>
            <person name="Jogler C."/>
        </authorList>
    </citation>
    <scope>NUCLEOTIDE SEQUENCE [LARGE SCALE GENOMIC DNA]</scope>
    <source>
        <strain evidence="18 19">K23_9</strain>
    </source>
</reference>
<evidence type="ECO:0000313" key="19">
    <source>
        <dbReference type="Proteomes" id="UP000319817"/>
    </source>
</evidence>
<feature type="domain" description="Cytochrome c" evidence="17">
    <location>
        <begin position="272"/>
        <end position="395"/>
    </location>
</feature>
<keyword evidence="9 18" id="KW-0560">Oxidoreductase</keyword>
<dbReference type="Proteomes" id="UP000319817">
    <property type="component" value="Chromosome"/>
</dbReference>
<keyword evidence="8" id="KW-0249">Electron transport</keyword>
<dbReference type="PANTHER" id="PTHR30600:SF10">
    <property type="entry name" value="BLL6722 PROTEIN"/>
    <property type="match status" value="1"/>
</dbReference>
<evidence type="ECO:0000256" key="12">
    <source>
        <dbReference type="ARBA" id="ARBA00073576"/>
    </source>
</evidence>
<dbReference type="SUPFAM" id="SSF46626">
    <property type="entry name" value="Cytochrome c"/>
    <property type="match status" value="2"/>
</dbReference>
<dbReference type="Gene3D" id="1.10.760.10">
    <property type="entry name" value="Cytochrome c-like domain"/>
    <property type="match status" value="2"/>
</dbReference>
<dbReference type="FunFam" id="1.10.760.10:FF:000019">
    <property type="entry name" value="Di-heme cytochrome C peroxidase"/>
    <property type="match status" value="1"/>
</dbReference>
<accession>A0A517NX13</accession>
<proteinExistence type="predicted"/>
<dbReference type="Pfam" id="PF13180">
    <property type="entry name" value="PDZ_2"/>
    <property type="match status" value="1"/>
</dbReference>
<dbReference type="GO" id="GO:0042597">
    <property type="term" value="C:periplasmic space"/>
    <property type="evidence" value="ECO:0007669"/>
    <property type="project" value="UniProtKB-SubCell"/>
</dbReference>
<dbReference type="GO" id="GO:0046872">
    <property type="term" value="F:metal ion binding"/>
    <property type="evidence" value="ECO:0007669"/>
    <property type="project" value="UniProtKB-KW"/>
</dbReference>
<evidence type="ECO:0000313" key="18">
    <source>
        <dbReference type="EMBL" id="QDT11626.1"/>
    </source>
</evidence>
<evidence type="ECO:0000259" key="17">
    <source>
        <dbReference type="PROSITE" id="PS51007"/>
    </source>
</evidence>
<evidence type="ECO:0000256" key="1">
    <source>
        <dbReference type="ARBA" id="ARBA00004418"/>
    </source>
</evidence>
<evidence type="ECO:0000256" key="6">
    <source>
        <dbReference type="ARBA" id="ARBA00022729"/>
    </source>
</evidence>
<dbReference type="PROSITE" id="PS50106">
    <property type="entry name" value="PDZ"/>
    <property type="match status" value="1"/>
</dbReference>
<dbReference type="InterPro" id="IPR036909">
    <property type="entry name" value="Cyt_c-like_dom_sf"/>
</dbReference>
<dbReference type="GO" id="GO:0020037">
    <property type="term" value="F:heme binding"/>
    <property type="evidence" value="ECO:0007669"/>
    <property type="project" value="InterPro"/>
</dbReference>
<dbReference type="GO" id="GO:0004130">
    <property type="term" value="F:cytochrome-c peroxidase activity"/>
    <property type="evidence" value="ECO:0007669"/>
    <property type="project" value="TreeGrafter"/>
</dbReference>
<keyword evidence="7" id="KW-0574">Periplasm</keyword>
<evidence type="ECO:0000256" key="8">
    <source>
        <dbReference type="ARBA" id="ARBA00022982"/>
    </source>
</evidence>
<dbReference type="AlphaFoldDB" id="A0A517NX13"/>
<dbReference type="InterPro" id="IPR051395">
    <property type="entry name" value="Cytochrome_c_Peroxidase/MauG"/>
</dbReference>
<keyword evidence="4 13" id="KW-0349">Heme</keyword>
<dbReference type="Gene3D" id="2.30.42.10">
    <property type="match status" value="1"/>
</dbReference>
<dbReference type="Pfam" id="PF03150">
    <property type="entry name" value="CCP_MauG"/>
    <property type="match status" value="1"/>
</dbReference>
<evidence type="ECO:0000256" key="2">
    <source>
        <dbReference type="ARBA" id="ARBA00004856"/>
    </source>
</evidence>
<protein>
    <recommendedName>
        <fullName evidence="12">Methylamine utilization protein MauG</fullName>
    </recommendedName>
</protein>
<evidence type="ECO:0000256" key="7">
    <source>
        <dbReference type="ARBA" id="ARBA00022764"/>
    </source>
</evidence>
<dbReference type="Pfam" id="PF00034">
    <property type="entry name" value="Cytochrom_C"/>
    <property type="match status" value="1"/>
</dbReference>
<dbReference type="EMBL" id="CP036526">
    <property type="protein sequence ID" value="QDT11626.1"/>
    <property type="molecule type" value="Genomic_DNA"/>
</dbReference>
<dbReference type="SUPFAM" id="SSF50156">
    <property type="entry name" value="PDZ domain-like"/>
    <property type="match status" value="1"/>
</dbReference>
<dbReference type="OrthoDB" id="9772811at2"/>
<evidence type="ECO:0000256" key="13">
    <source>
        <dbReference type="PROSITE-ProRule" id="PRU00433"/>
    </source>
</evidence>
<keyword evidence="10 13" id="KW-0408">Iron</keyword>
<evidence type="ECO:0000256" key="9">
    <source>
        <dbReference type="ARBA" id="ARBA00023002"/>
    </source>
</evidence>
<evidence type="ECO:0000256" key="10">
    <source>
        <dbReference type="ARBA" id="ARBA00023004"/>
    </source>
</evidence>
<organism evidence="18 19">
    <name type="scientific">Stieleria marina</name>
    <dbReference type="NCBI Taxonomy" id="1930275"/>
    <lineage>
        <taxon>Bacteria</taxon>
        <taxon>Pseudomonadati</taxon>
        <taxon>Planctomycetota</taxon>
        <taxon>Planctomycetia</taxon>
        <taxon>Pirellulales</taxon>
        <taxon>Pirellulaceae</taxon>
        <taxon>Stieleria</taxon>
    </lineage>
</organism>
<keyword evidence="6 15" id="KW-0732">Signal</keyword>
<dbReference type="InterPro" id="IPR004852">
    <property type="entry name" value="Di-haem_cyt_c_peroxidsae"/>
</dbReference>
<feature type="signal peptide" evidence="15">
    <location>
        <begin position="1"/>
        <end position="25"/>
    </location>
</feature>
<gene>
    <name evidence="18" type="primary">ccp_1</name>
    <name evidence="18" type="ORF">K239x_36260</name>
</gene>
<evidence type="ECO:0000259" key="16">
    <source>
        <dbReference type="PROSITE" id="PS50106"/>
    </source>
</evidence>
<evidence type="ECO:0000256" key="4">
    <source>
        <dbReference type="ARBA" id="ARBA00022617"/>
    </source>
</evidence>
<keyword evidence="18" id="KW-0575">Peroxidase</keyword>
<comment type="function">
    <text evidence="11">Involved in methylamine metabolism. Essential for the maturation of the beta subunit of MADH, presumably via a step in the biosynthesis of tryptophan tryptophylquinone (TTQ), the cofactor of MADH.</text>
</comment>
<feature type="domain" description="Cytochrome c" evidence="17">
    <location>
        <begin position="91"/>
        <end position="263"/>
    </location>
</feature>
<keyword evidence="19" id="KW-1185">Reference proteome</keyword>
<dbReference type="InterPro" id="IPR009056">
    <property type="entry name" value="Cyt_c-like_dom"/>
</dbReference>
<feature type="chain" id="PRO_5022178255" description="Methylamine utilization protein MauG" evidence="15">
    <location>
        <begin position="26"/>
        <end position="588"/>
    </location>
</feature>
<sequence length="588" mass="63585" precursor="true">MFRRALSIFAAVTFVVACFSTVNVSADTVVLGEDESLTSGIPGKGPLRVGQIKKWLESDANHETLDVKLPKGLDAAKANIFIPEDNPMTRAKIELGRQLFFDPRLSSDSTISCASCHHPDKGYGFDTQFGVGVGGQEGNRNSPIAYNRIVSKSQFWDGRADSLEDQAVGPIANAIEMGNTHEACIASIKEIPGYRLQFQKVFGKGGINIDNVGKAIATFERAIVTAPAPYDYYAPIERFEKLFADDLDDLDDDLLERYEDMKADAQEHSMSESAQRGMKLFASKAKCAECHAGANFADEQYHNLGVGMDADEPDWGRHTVTKEEKDKGAFKTPTLRNIALSPPYMHDGSQKTLEEVVEWYNKGGHKNKWLSDKMKALELNDQEKKDLVAFMVEGLTSDFPKVEDSRLPVAATKKKKPNGEPKAAGKKPAAKKQADKKQADNKAAKKEMADAKPAKETAAKKPEADKPAKPVMKDESPKVADAEPVKQPVPAAAPAAKTAAPGFLGVKCDGRVTETAARVTGVYAGGAAEAADLKVGDDIVQVGTVTIANFNDLRSVMTGLKAGDEVLIQVRRDGKMVTTKLTLGAAPQ</sequence>
<keyword evidence="5 13" id="KW-0479">Metal-binding</keyword>
<dbReference type="InterPro" id="IPR001478">
    <property type="entry name" value="PDZ"/>
</dbReference>
<dbReference type="SMART" id="SM00228">
    <property type="entry name" value="PDZ"/>
    <property type="match status" value="1"/>
</dbReference>
<dbReference type="PANTHER" id="PTHR30600">
    <property type="entry name" value="CYTOCHROME C PEROXIDASE-RELATED"/>
    <property type="match status" value="1"/>
</dbReference>
<evidence type="ECO:0000256" key="15">
    <source>
        <dbReference type="SAM" id="SignalP"/>
    </source>
</evidence>
<dbReference type="PROSITE" id="PS51007">
    <property type="entry name" value="CYTC"/>
    <property type="match status" value="2"/>
</dbReference>
<feature type="region of interest" description="Disordered" evidence="14">
    <location>
        <begin position="406"/>
        <end position="485"/>
    </location>
</feature>
<dbReference type="PROSITE" id="PS51257">
    <property type="entry name" value="PROKAR_LIPOPROTEIN"/>
    <property type="match status" value="1"/>
</dbReference>
<keyword evidence="3" id="KW-0813">Transport</keyword>
<dbReference type="InterPro" id="IPR036034">
    <property type="entry name" value="PDZ_sf"/>
</dbReference>
<evidence type="ECO:0000256" key="11">
    <source>
        <dbReference type="ARBA" id="ARBA00058991"/>
    </source>
</evidence>
<name>A0A517NX13_9BACT</name>